<dbReference type="EMBL" id="LKMD01000103">
    <property type="protein sequence ID" value="PIA96268.1"/>
    <property type="molecule type" value="Genomic_DNA"/>
</dbReference>
<evidence type="ECO:0000313" key="9">
    <source>
        <dbReference type="Proteomes" id="UP001302367"/>
    </source>
</evidence>
<dbReference type="SMART" id="SM00326">
    <property type="entry name" value="SH3"/>
    <property type="match status" value="1"/>
</dbReference>
<feature type="compositionally biased region" description="Polar residues" evidence="3">
    <location>
        <begin position="126"/>
        <end position="144"/>
    </location>
</feature>
<evidence type="ECO:0000256" key="4">
    <source>
        <dbReference type="SAM" id="Phobius"/>
    </source>
</evidence>
<feature type="compositionally biased region" description="Polar residues" evidence="3">
    <location>
        <begin position="517"/>
        <end position="552"/>
    </location>
</feature>
<feature type="compositionally biased region" description="Polar residues" evidence="3">
    <location>
        <begin position="317"/>
        <end position="326"/>
    </location>
</feature>
<organism evidence="6 8">
    <name type="scientific">Cercospora beticola</name>
    <name type="common">Sugarbeet leaf spot fungus</name>
    <dbReference type="NCBI Taxonomy" id="122368"/>
    <lineage>
        <taxon>Eukaryota</taxon>
        <taxon>Fungi</taxon>
        <taxon>Dikarya</taxon>
        <taxon>Ascomycota</taxon>
        <taxon>Pezizomycotina</taxon>
        <taxon>Dothideomycetes</taxon>
        <taxon>Dothideomycetidae</taxon>
        <taxon>Mycosphaerellales</taxon>
        <taxon>Mycosphaerellaceae</taxon>
        <taxon>Cercospora</taxon>
    </lineage>
</organism>
<protein>
    <recommendedName>
        <fullName evidence="5">SH3 domain-containing protein</fullName>
    </recommendedName>
</protein>
<keyword evidence="4" id="KW-1133">Transmembrane helix</keyword>
<dbReference type="PROSITE" id="PS50002">
    <property type="entry name" value="SH3"/>
    <property type="match status" value="1"/>
</dbReference>
<feature type="compositionally biased region" description="Low complexity" evidence="3">
    <location>
        <begin position="265"/>
        <end position="283"/>
    </location>
</feature>
<dbReference type="SUPFAM" id="SSF50044">
    <property type="entry name" value="SH3-domain"/>
    <property type="match status" value="1"/>
</dbReference>
<feature type="region of interest" description="Disordered" evidence="3">
    <location>
        <begin position="265"/>
        <end position="414"/>
    </location>
</feature>
<reference evidence="7 9" key="2">
    <citation type="submission" date="2023-09" db="EMBL/GenBank/DDBJ databases">
        <title>Complete-Gapless Cercospora beticola genome.</title>
        <authorList>
            <person name="Wyatt N.A."/>
            <person name="Spanner R.E."/>
            <person name="Bolton M.D."/>
        </authorList>
    </citation>
    <scope>NUCLEOTIDE SEQUENCE [LARGE SCALE GENOMIC DNA]</scope>
    <source>
        <strain evidence="7">Cb09-40</strain>
    </source>
</reference>
<gene>
    <name evidence="6" type="ORF">CB0940_10549</name>
    <name evidence="7" type="ORF">RHO25_011931</name>
</gene>
<dbReference type="OrthoDB" id="5340910at2759"/>
<name>A0A2G5HUS1_CERBT</name>
<feature type="transmembrane region" description="Helical" evidence="4">
    <location>
        <begin position="179"/>
        <end position="200"/>
    </location>
</feature>
<keyword evidence="1 2" id="KW-0728">SH3 domain</keyword>
<feature type="region of interest" description="Disordered" evidence="3">
    <location>
        <begin position="88"/>
        <end position="144"/>
    </location>
</feature>
<keyword evidence="4" id="KW-0812">Transmembrane</keyword>
<dbReference type="InterPro" id="IPR001452">
    <property type="entry name" value="SH3_domain"/>
</dbReference>
<evidence type="ECO:0000256" key="3">
    <source>
        <dbReference type="SAM" id="MobiDB-lite"/>
    </source>
</evidence>
<evidence type="ECO:0000256" key="1">
    <source>
        <dbReference type="ARBA" id="ARBA00022443"/>
    </source>
</evidence>
<feature type="compositionally biased region" description="Low complexity" evidence="3">
    <location>
        <begin position="362"/>
        <end position="378"/>
    </location>
</feature>
<dbReference type="Pfam" id="PF00018">
    <property type="entry name" value="SH3_1"/>
    <property type="match status" value="1"/>
</dbReference>
<dbReference type="Proteomes" id="UP000230605">
    <property type="component" value="Chromosome 8"/>
</dbReference>
<dbReference type="InterPro" id="IPR036028">
    <property type="entry name" value="SH3-like_dom_sf"/>
</dbReference>
<reference evidence="6 8" key="1">
    <citation type="submission" date="2015-10" db="EMBL/GenBank/DDBJ databases">
        <title>The cercosporin biosynthetic gene cluster was horizontally transferred to several fungal lineages and shown to be expanded in Cercospora beticola based on microsynteny with recipient genomes.</title>
        <authorList>
            <person name="De Jonge R."/>
            <person name="Ebert M.K."/>
            <person name="Suttle J.C."/>
            <person name="Jurick Ii W.M."/>
            <person name="Secor G.A."/>
            <person name="Thomma B.P."/>
            <person name="Van De Peer Y."/>
            <person name="Bolton M.D."/>
        </authorList>
    </citation>
    <scope>NUCLEOTIDE SEQUENCE [LARGE SCALE GENOMIC DNA]</scope>
    <source>
        <strain evidence="6 8">09-40</strain>
    </source>
</reference>
<dbReference type="Gene3D" id="2.30.30.40">
    <property type="entry name" value="SH3 Domains"/>
    <property type="match status" value="1"/>
</dbReference>
<feature type="domain" description="SH3" evidence="5">
    <location>
        <begin position="408"/>
        <end position="469"/>
    </location>
</feature>
<feature type="compositionally biased region" description="Pro residues" evidence="3">
    <location>
        <begin position="493"/>
        <end position="507"/>
    </location>
</feature>
<sequence length="562" mass="57936">MGLHQRHTHGRVFRGEDAREQLMIRKRDLHDDRIRMHVPDGFDDEQGSDSGGASVVYVTLPQTFDGPAVYSTLTGEYDPEATVPARTTDAVGGGPNFYTGPASTSSATRTKASDDDDDDAAPTSTIVPISSKQQTTFATATSTGGRYVGGTPIQATSAATSAPATADSSSEGMTGGAKAGLAFGIIAIIACAAGLVYFCWRRKKPAKPDAMNEKHGSFADVGARRAEANGGLSGGMSGGMNPVAFAPGAGMAAGGASAGMAAAAANKRSSTSTEHSTRTASTAPRLSLRPVTQFLPMLGDNKNNGLANSNEKRNSSWERTPSNNGSDPFADATVMSEKQARADSPPANPFDEQRRSNESGNGAAAAVGAVAAAGAIAAHGHRDSEPSTPRSAHAGPPGGARGPPPPGQPNNVHRVQLDFKPSMDDELELISGALVRLLHEYDDGWALCITMDRSKQGVAPRTCLSKLPVKPRPQGPPPPGGWRPGTPNGQQRGPPPPHGPPRGPMGPPGAMQPRPLTPSSARSASPTEQRPMTARSNGSNGPTSPPTGSQVPTRKPVPGQAM</sequence>
<dbReference type="EMBL" id="CP134191">
    <property type="protein sequence ID" value="WPB07270.1"/>
    <property type="molecule type" value="Genomic_DNA"/>
</dbReference>
<proteinExistence type="predicted"/>
<keyword evidence="4" id="KW-0472">Membrane</keyword>
<keyword evidence="9" id="KW-1185">Reference proteome</keyword>
<dbReference type="Proteomes" id="UP001302367">
    <property type="component" value="Chromosome 8"/>
</dbReference>
<evidence type="ECO:0000256" key="2">
    <source>
        <dbReference type="PROSITE-ProRule" id="PRU00192"/>
    </source>
</evidence>
<evidence type="ECO:0000313" key="7">
    <source>
        <dbReference type="EMBL" id="WPB07270.1"/>
    </source>
</evidence>
<dbReference type="AlphaFoldDB" id="A0A2G5HUS1"/>
<feature type="region of interest" description="Disordered" evidence="3">
    <location>
        <begin position="456"/>
        <end position="562"/>
    </location>
</feature>
<evidence type="ECO:0000259" key="5">
    <source>
        <dbReference type="PROSITE" id="PS50002"/>
    </source>
</evidence>
<accession>A0A2G5HUS1</accession>
<evidence type="ECO:0000313" key="6">
    <source>
        <dbReference type="EMBL" id="PIA96268.1"/>
    </source>
</evidence>
<evidence type="ECO:0000313" key="8">
    <source>
        <dbReference type="Proteomes" id="UP000230605"/>
    </source>
</evidence>
<feature type="compositionally biased region" description="Pro residues" evidence="3">
    <location>
        <begin position="470"/>
        <end position="481"/>
    </location>
</feature>